<organism evidence="6 7">
    <name type="scientific">OM182 bacterium</name>
    <dbReference type="NCBI Taxonomy" id="2510334"/>
    <lineage>
        <taxon>Bacteria</taxon>
        <taxon>Pseudomonadati</taxon>
        <taxon>Pseudomonadota</taxon>
        <taxon>Gammaproteobacteria</taxon>
        <taxon>OMG group</taxon>
        <taxon>OM182 clade</taxon>
    </lineage>
</organism>
<dbReference type="AlphaFoldDB" id="A0A520RZJ0"/>
<reference evidence="6 7" key="1">
    <citation type="submission" date="2019-02" db="EMBL/GenBank/DDBJ databases">
        <title>Prokaryotic population dynamics and viral predation in marine succession experiment using metagenomics: the confinement effect.</title>
        <authorList>
            <person name="Haro-Moreno J.M."/>
            <person name="Rodriguez-Valera F."/>
            <person name="Lopez-Perez M."/>
        </authorList>
    </citation>
    <scope>NUCLEOTIDE SEQUENCE [LARGE SCALE GENOMIC DNA]</scope>
    <source>
        <strain evidence="6">MED-G157</strain>
    </source>
</reference>
<dbReference type="HAMAP" id="MF_00724">
    <property type="entry name" value="FliE"/>
    <property type="match status" value="1"/>
</dbReference>
<comment type="subcellular location">
    <subcellularLocation>
        <location evidence="1 5">Bacterial flagellum basal body</location>
    </subcellularLocation>
</comment>
<evidence type="ECO:0000256" key="4">
    <source>
        <dbReference type="ARBA" id="ARBA00023143"/>
    </source>
</evidence>
<evidence type="ECO:0000256" key="1">
    <source>
        <dbReference type="ARBA" id="ARBA00004117"/>
    </source>
</evidence>
<dbReference type="GO" id="GO:0003774">
    <property type="term" value="F:cytoskeletal motor activity"/>
    <property type="evidence" value="ECO:0007669"/>
    <property type="project" value="InterPro"/>
</dbReference>
<dbReference type="GO" id="GO:0071973">
    <property type="term" value="P:bacterial-type flagellum-dependent cell motility"/>
    <property type="evidence" value="ECO:0007669"/>
    <property type="project" value="InterPro"/>
</dbReference>
<dbReference type="Pfam" id="PF02049">
    <property type="entry name" value="FliE"/>
    <property type="match status" value="1"/>
</dbReference>
<dbReference type="PANTHER" id="PTHR34653">
    <property type="match status" value="1"/>
</dbReference>
<evidence type="ECO:0000256" key="5">
    <source>
        <dbReference type="HAMAP-Rule" id="MF_00724"/>
    </source>
</evidence>
<keyword evidence="4 5" id="KW-0975">Bacterial flagellum</keyword>
<evidence type="ECO:0000313" key="7">
    <source>
        <dbReference type="Proteomes" id="UP000316199"/>
    </source>
</evidence>
<proteinExistence type="inferred from homology"/>
<dbReference type="NCBIfam" id="TIGR00205">
    <property type="entry name" value="fliE"/>
    <property type="match status" value="1"/>
</dbReference>
<sequence>MVRGNYESSVASLLSQIEANRDRLDTARLGDVATEQRTQVGQTSELNFYDLARDALDGVHASQQESKVLKEAFDSGEDVPLTNVVLAMQKSSLAFEATLQVRNKVLKAYEDILNMPV</sequence>
<keyword evidence="6" id="KW-0282">Flagellum</keyword>
<comment type="caution">
    <text evidence="6">The sequence shown here is derived from an EMBL/GenBank/DDBJ whole genome shotgun (WGS) entry which is preliminary data.</text>
</comment>
<dbReference type="PRINTS" id="PR01006">
    <property type="entry name" value="FLGHOOKFLIE"/>
</dbReference>
<evidence type="ECO:0000313" key="6">
    <source>
        <dbReference type="EMBL" id="RZO75584.1"/>
    </source>
</evidence>
<dbReference type="Proteomes" id="UP000316199">
    <property type="component" value="Unassembled WGS sequence"/>
</dbReference>
<dbReference type="GO" id="GO:0009425">
    <property type="term" value="C:bacterial-type flagellum basal body"/>
    <property type="evidence" value="ECO:0007669"/>
    <property type="project" value="UniProtKB-SubCell"/>
</dbReference>
<evidence type="ECO:0000256" key="3">
    <source>
        <dbReference type="ARBA" id="ARBA00018024"/>
    </source>
</evidence>
<dbReference type="PANTHER" id="PTHR34653:SF1">
    <property type="entry name" value="FLAGELLAR HOOK-BASAL BODY COMPLEX PROTEIN FLIE"/>
    <property type="match status" value="1"/>
</dbReference>
<keyword evidence="6" id="KW-0969">Cilium</keyword>
<accession>A0A520RZJ0</accession>
<name>A0A520RZJ0_9GAMM</name>
<keyword evidence="6" id="KW-0966">Cell projection</keyword>
<evidence type="ECO:0000256" key="2">
    <source>
        <dbReference type="ARBA" id="ARBA00009272"/>
    </source>
</evidence>
<gene>
    <name evidence="5 6" type="primary">fliE</name>
    <name evidence="6" type="ORF">EVA68_06605</name>
</gene>
<dbReference type="EMBL" id="SHAG01000030">
    <property type="protein sequence ID" value="RZO75584.1"/>
    <property type="molecule type" value="Genomic_DNA"/>
</dbReference>
<dbReference type="InterPro" id="IPR001624">
    <property type="entry name" value="FliE"/>
</dbReference>
<protein>
    <recommendedName>
        <fullName evidence="3 5">Flagellar hook-basal body complex protein FliE</fullName>
    </recommendedName>
</protein>
<comment type="similarity">
    <text evidence="2 5">Belongs to the FliE family.</text>
</comment>
<dbReference type="GO" id="GO:0005198">
    <property type="term" value="F:structural molecule activity"/>
    <property type="evidence" value="ECO:0007669"/>
    <property type="project" value="UniProtKB-UniRule"/>
</dbReference>